<accession>A0A562KJG6</accession>
<sequence length="100" mass="11331">MPNYYLHTEPDAKGNYCLHVAGCSCLNNSSQFANLGDFTKIEEVIAETKSSDYRISLCKECIDIHFSKTAIDNTPPIFVQLKNAIKKRLRLVIPLKNKKL</sequence>
<dbReference type="EMBL" id="VLKM01000004">
    <property type="protein sequence ID" value="TWH95527.1"/>
    <property type="molecule type" value="Genomic_DNA"/>
</dbReference>
<reference evidence="1 2" key="1">
    <citation type="journal article" date="2015" name="Stand. Genomic Sci.">
        <title>Genomic Encyclopedia of Bacterial and Archaeal Type Strains, Phase III: the genomes of soil and plant-associated and newly described type strains.</title>
        <authorList>
            <person name="Whitman W.B."/>
            <person name="Woyke T."/>
            <person name="Klenk H.P."/>
            <person name="Zhou Y."/>
            <person name="Lilburn T.G."/>
            <person name="Beck B.J."/>
            <person name="De Vos P."/>
            <person name="Vandamme P."/>
            <person name="Eisen J.A."/>
            <person name="Garrity G."/>
            <person name="Hugenholtz P."/>
            <person name="Kyrpides N.C."/>
        </authorList>
    </citation>
    <scope>NUCLEOTIDE SEQUENCE [LARGE SCALE GENOMIC DNA]</scope>
    <source>
        <strain evidence="1 2">CGMCC 1.6844</strain>
    </source>
</reference>
<evidence type="ECO:0000313" key="1">
    <source>
        <dbReference type="EMBL" id="TWH95527.1"/>
    </source>
</evidence>
<keyword evidence="2" id="KW-1185">Reference proteome</keyword>
<proteinExistence type="predicted"/>
<name>A0A562KJG6_9FLAO</name>
<comment type="caution">
    <text evidence="1">The sequence shown here is derived from an EMBL/GenBank/DDBJ whole genome shotgun (WGS) entry which is preliminary data.</text>
</comment>
<dbReference type="RefSeq" id="WP_133607408.1">
    <property type="nucleotide sequence ID" value="NZ_SNZC01000001.1"/>
</dbReference>
<organism evidence="1 2">
    <name type="scientific">Flavobacterium cheniae</name>
    <dbReference type="NCBI Taxonomy" id="295428"/>
    <lineage>
        <taxon>Bacteria</taxon>
        <taxon>Pseudomonadati</taxon>
        <taxon>Bacteroidota</taxon>
        <taxon>Flavobacteriia</taxon>
        <taxon>Flavobacteriales</taxon>
        <taxon>Flavobacteriaceae</taxon>
        <taxon>Flavobacterium</taxon>
    </lineage>
</organism>
<gene>
    <name evidence="1" type="ORF">IP97_01205</name>
</gene>
<dbReference type="OrthoDB" id="47198at2"/>
<dbReference type="Proteomes" id="UP000315312">
    <property type="component" value="Unassembled WGS sequence"/>
</dbReference>
<evidence type="ECO:0000313" key="2">
    <source>
        <dbReference type="Proteomes" id="UP000315312"/>
    </source>
</evidence>
<dbReference type="AlphaFoldDB" id="A0A562KJG6"/>
<protein>
    <submittedName>
        <fullName evidence="1">Uncharacterized protein</fullName>
    </submittedName>
</protein>